<dbReference type="InterPro" id="IPR008927">
    <property type="entry name" value="6-PGluconate_DH-like_C_sf"/>
</dbReference>
<dbReference type="Gene3D" id="3.40.50.720">
    <property type="entry name" value="NAD(P)-binding Rossmann-like Domain"/>
    <property type="match status" value="1"/>
</dbReference>
<comment type="caution">
    <text evidence="5">The sequence shown here is derived from an EMBL/GenBank/DDBJ whole genome shotgun (WGS) entry which is preliminary data.</text>
</comment>
<feature type="domain" description="3-hydroxyacyl-CoA dehydrogenase NAD binding" evidence="4">
    <location>
        <begin position="5"/>
        <end position="183"/>
    </location>
</feature>
<evidence type="ECO:0000256" key="1">
    <source>
        <dbReference type="ARBA" id="ARBA00009463"/>
    </source>
</evidence>
<reference evidence="5" key="1">
    <citation type="submission" date="2019-12" db="EMBL/GenBank/DDBJ databases">
        <title>Comparative genomics gives insights into the taxonomy of the Azoarcus-Aromatoleum group and reveals separate origins of nif in the plant-associated Azoarcus and non-plant-associated Aromatoleum sub-groups.</title>
        <authorList>
            <person name="Lafos M."/>
            <person name="Maluk M."/>
            <person name="Batista M."/>
            <person name="Junghare M."/>
            <person name="Carmona M."/>
            <person name="Faoro H."/>
            <person name="Cruz L.M."/>
            <person name="Battistoni F."/>
            <person name="De Souza E."/>
            <person name="Pedrosa F."/>
            <person name="Chen W.-M."/>
            <person name="Poole P.S."/>
            <person name="Dixon R.A."/>
            <person name="James E.K."/>
        </authorList>
    </citation>
    <scope>NUCLEOTIDE SEQUENCE</scope>
    <source>
        <strain evidence="5">U120</strain>
    </source>
</reference>
<evidence type="ECO:0000259" key="3">
    <source>
        <dbReference type="Pfam" id="PF00725"/>
    </source>
</evidence>
<dbReference type="Gene3D" id="1.10.1040.10">
    <property type="entry name" value="N-(1-d-carboxylethyl)-l-norvaline Dehydrogenase, domain 2"/>
    <property type="match status" value="1"/>
</dbReference>
<dbReference type="PANTHER" id="PTHR48075">
    <property type="entry name" value="3-HYDROXYACYL-COA DEHYDROGENASE FAMILY PROTEIN"/>
    <property type="match status" value="1"/>
</dbReference>
<dbReference type="PANTHER" id="PTHR48075:SF5">
    <property type="entry name" value="3-HYDROXYBUTYRYL-COA DEHYDROGENASE"/>
    <property type="match status" value="1"/>
</dbReference>
<organism evidence="5 6">
    <name type="scientific">Aromatoleum buckelii</name>
    <dbReference type="NCBI Taxonomy" id="200254"/>
    <lineage>
        <taxon>Bacteria</taxon>
        <taxon>Pseudomonadati</taxon>
        <taxon>Pseudomonadota</taxon>
        <taxon>Betaproteobacteria</taxon>
        <taxon>Rhodocyclales</taxon>
        <taxon>Rhodocyclaceae</taxon>
        <taxon>Aromatoleum</taxon>
    </lineage>
</organism>
<feature type="domain" description="3-hydroxyacyl-CoA dehydrogenase C-terminal" evidence="3">
    <location>
        <begin position="187"/>
        <end position="283"/>
    </location>
</feature>
<dbReference type="Pfam" id="PF00725">
    <property type="entry name" value="3HCDH"/>
    <property type="match status" value="1"/>
</dbReference>
<evidence type="ECO:0000259" key="4">
    <source>
        <dbReference type="Pfam" id="PF02737"/>
    </source>
</evidence>
<dbReference type="Proteomes" id="UP000601990">
    <property type="component" value="Unassembled WGS sequence"/>
</dbReference>
<evidence type="ECO:0000313" key="6">
    <source>
        <dbReference type="Proteomes" id="UP000601990"/>
    </source>
</evidence>
<comment type="similarity">
    <text evidence="1">Belongs to the 3-hydroxyacyl-CoA dehydrogenase family.</text>
</comment>
<dbReference type="SUPFAM" id="SSF51735">
    <property type="entry name" value="NAD(P)-binding Rossmann-fold domains"/>
    <property type="match status" value="1"/>
</dbReference>
<keyword evidence="6" id="KW-1185">Reference proteome</keyword>
<protein>
    <submittedName>
        <fullName evidence="5">3-hydroxyacyl-CoA dehydrogenase family protein</fullName>
    </submittedName>
</protein>
<dbReference type="InterPro" id="IPR013328">
    <property type="entry name" value="6PGD_dom2"/>
</dbReference>
<sequence length="289" mass="31851">MVMEKIAVIGAGAMGRQIALQCALNGLKTVLNDSRKEGLEQAADFVREHLDKRVAKGRISSEQRATALGNIELAPDLAAAADADLIIEAIVEKFEPKAELFRTLDRLCPPQTIFGTNSSNIRGSRLAEVTARPQRVLNIHFFNPALVMELVEVVVHPAVPAEIIEEVQAFCRSIGKTPVVLRKEIPGFIVNRIFRALTREAVSLYEEGYASAEDIDLAVTKGLGHPMGPLRLLDTTGIDVSYLARVDEYEETSVESAKPNRLLKDMYERGEWGKKSGKGFYIYGDDKAK</sequence>
<evidence type="ECO:0000313" key="5">
    <source>
        <dbReference type="EMBL" id="NMF93672.1"/>
    </source>
</evidence>
<dbReference type="InterPro" id="IPR006108">
    <property type="entry name" value="3HC_DH_C"/>
</dbReference>
<dbReference type="EMBL" id="WTVH01000017">
    <property type="protein sequence ID" value="NMF93672.1"/>
    <property type="molecule type" value="Genomic_DNA"/>
</dbReference>
<evidence type="ECO:0000256" key="2">
    <source>
        <dbReference type="ARBA" id="ARBA00023002"/>
    </source>
</evidence>
<dbReference type="SUPFAM" id="SSF48179">
    <property type="entry name" value="6-phosphogluconate dehydrogenase C-terminal domain-like"/>
    <property type="match status" value="1"/>
</dbReference>
<dbReference type="Pfam" id="PF02737">
    <property type="entry name" value="3HCDH_N"/>
    <property type="match status" value="1"/>
</dbReference>
<dbReference type="PROSITE" id="PS00067">
    <property type="entry name" value="3HCDH"/>
    <property type="match status" value="1"/>
</dbReference>
<dbReference type="InterPro" id="IPR006180">
    <property type="entry name" value="3-OHacyl-CoA_DH_CS"/>
</dbReference>
<name>A0ABX1N329_9RHOO</name>
<keyword evidence="2" id="KW-0560">Oxidoreductase</keyword>
<gene>
    <name evidence="5" type="ORF">GO608_10070</name>
</gene>
<dbReference type="InterPro" id="IPR006176">
    <property type="entry name" value="3-OHacyl-CoA_DH_NAD-bd"/>
</dbReference>
<dbReference type="InterPro" id="IPR022694">
    <property type="entry name" value="3-OHacyl-CoA_DH"/>
</dbReference>
<dbReference type="InterPro" id="IPR036291">
    <property type="entry name" value="NAD(P)-bd_dom_sf"/>
</dbReference>
<dbReference type="PIRSF" id="PIRSF000105">
    <property type="entry name" value="HCDH"/>
    <property type="match status" value="1"/>
</dbReference>
<accession>A0ABX1N329</accession>
<proteinExistence type="inferred from homology"/>